<accession>A0A392UNY3</accession>
<evidence type="ECO:0000313" key="2">
    <source>
        <dbReference type="Proteomes" id="UP000265520"/>
    </source>
</evidence>
<name>A0A392UNY3_9FABA</name>
<reference evidence="1 2" key="1">
    <citation type="journal article" date="2018" name="Front. Plant Sci.">
        <title>Red Clover (Trifolium pratense) and Zigzag Clover (T. medium) - A Picture of Genomic Similarities and Differences.</title>
        <authorList>
            <person name="Dluhosova J."/>
            <person name="Istvanek J."/>
            <person name="Nedelnik J."/>
            <person name="Repkova J."/>
        </authorList>
    </citation>
    <scope>NUCLEOTIDE SEQUENCE [LARGE SCALE GENOMIC DNA]</scope>
    <source>
        <strain evidence="2">cv. 10/8</strain>
        <tissue evidence="1">Leaf</tissue>
    </source>
</reference>
<feature type="non-terminal residue" evidence="1">
    <location>
        <position position="1"/>
    </location>
</feature>
<organism evidence="1 2">
    <name type="scientific">Trifolium medium</name>
    <dbReference type="NCBI Taxonomy" id="97028"/>
    <lineage>
        <taxon>Eukaryota</taxon>
        <taxon>Viridiplantae</taxon>
        <taxon>Streptophyta</taxon>
        <taxon>Embryophyta</taxon>
        <taxon>Tracheophyta</taxon>
        <taxon>Spermatophyta</taxon>
        <taxon>Magnoliopsida</taxon>
        <taxon>eudicotyledons</taxon>
        <taxon>Gunneridae</taxon>
        <taxon>Pentapetalae</taxon>
        <taxon>rosids</taxon>
        <taxon>fabids</taxon>
        <taxon>Fabales</taxon>
        <taxon>Fabaceae</taxon>
        <taxon>Papilionoideae</taxon>
        <taxon>50 kb inversion clade</taxon>
        <taxon>NPAAA clade</taxon>
        <taxon>Hologalegina</taxon>
        <taxon>IRL clade</taxon>
        <taxon>Trifolieae</taxon>
        <taxon>Trifolium</taxon>
    </lineage>
</organism>
<dbReference type="Proteomes" id="UP000265520">
    <property type="component" value="Unassembled WGS sequence"/>
</dbReference>
<comment type="caution">
    <text evidence="1">The sequence shown here is derived from an EMBL/GenBank/DDBJ whole genome shotgun (WGS) entry which is preliminary data.</text>
</comment>
<dbReference type="AlphaFoldDB" id="A0A392UNY3"/>
<protein>
    <submittedName>
        <fullName evidence="1">Uncharacterized protein</fullName>
    </submittedName>
</protein>
<proteinExistence type="predicted"/>
<evidence type="ECO:0000313" key="1">
    <source>
        <dbReference type="EMBL" id="MCI75152.1"/>
    </source>
</evidence>
<dbReference type="EMBL" id="LXQA010876241">
    <property type="protein sequence ID" value="MCI75152.1"/>
    <property type="molecule type" value="Genomic_DNA"/>
</dbReference>
<sequence length="40" mass="4395">DLYGYRGSPWGWGKYLSVMGNRFGGGAMNGEAFSDHSLPR</sequence>
<keyword evidence="2" id="KW-1185">Reference proteome</keyword>